<sequence>MKYCEEYLLNRDSDDQALGKIDLVQMAQYVTLKSSISYLYPDPICQKALASSESVHAIMFIGKRINDQVGNIAGMDDFKRITVLAERKRDPEDPRRNLMNWLLPTYDTMWRVVQKCFFLEIRYRNQDMEGRKWRLVLKRNIDNIRDPIGAGRGAFEKKIGLDTKADALVVSAKGIVKEALRLYPPSRRVHRQFSDDPAVEPMKADIEKCHHSTLFVGSDPLQFGPERWKELNVQYENMKRNASSQEYGDRDGDEEANHYQERLREKNQVSQ</sequence>
<dbReference type="InterPro" id="IPR036396">
    <property type="entry name" value="Cyt_P450_sf"/>
</dbReference>
<evidence type="ECO:0000313" key="2">
    <source>
        <dbReference type="EMBL" id="KAF1994965.1"/>
    </source>
</evidence>
<evidence type="ECO:0000313" key="3">
    <source>
        <dbReference type="Proteomes" id="UP000799779"/>
    </source>
</evidence>
<dbReference type="GO" id="GO:0004497">
    <property type="term" value="F:monooxygenase activity"/>
    <property type="evidence" value="ECO:0007669"/>
    <property type="project" value="InterPro"/>
</dbReference>
<dbReference type="AlphaFoldDB" id="A0A6A5W768"/>
<dbReference type="GO" id="GO:0005506">
    <property type="term" value="F:iron ion binding"/>
    <property type="evidence" value="ECO:0007669"/>
    <property type="project" value="InterPro"/>
</dbReference>
<dbReference type="SUPFAM" id="SSF48264">
    <property type="entry name" value="Cytochrome P450"/>
    <property type="match status" value="1"/>
</dbReference>
<keyword evidence="3" id="KW-1185">Reference proteome</keyword>
<reference evidence="2" key="1">
    <citation type="journal article" date="2020" name="Stud. Mycol.">
        <title>101 Dothideomycetes genomes: a test case for predicting lifestyles and emergence of pathogens.</title>
        <authorList>
            <person name="Haridas S."/>
            <person name="Albert R."/>
            <person name="Binder M."/>
            <person name="Bloem J."/>
            <person name="Labutti K."/>
            <person name="Salamov A."/>
            <person name="Andreopoulos B."/>
            <person name="Baker S."/>
            <person name="Barry K."/>
            <person name="Bills G."/>
            <person name="Bluhm B."/>
            <person name="Cannon C."/>
            <person name="Castanera R."/>
            <person name="Culley D."/>
            <person name="Daum C."/>
            <person name="Ezra D."/>
            <person name="Gonzalez J."/>
            <person name="Henrissat B."/>
            <person name="Kuo A."/>
            <person name="Liang C."/>
            <person name="Lipzen A."/>
            <person name="Lutzoni F."/>
            <person name="Magnuson J."/>
            <person name="Mondo S."/>
            <person name="Nolan M."/>
            <person name="Ohm R."/>
            <person name="Pangilinan J."/>
            <person name="Park H.-J."/>
            <person name="Ramirez L."/>
            <person name="Alfaro M."/>
            <person name="Sun H."/>
            <person name="Tritt A."/>
            <person name="Yoshinaga Y."/>
            <person name="Zwiers L.-H."/>
            <person name="Turgeon B."/>
            <person name="Goodwin S."/>
            <person name="Spatafora J."/>
            <person name="Crous P."/>
            <person name="Grigoriev I."/>
        </authorList>
    </citation>
    <scope>NUCLEOTIDE SEQUENCE</scope>
    <source>
        <strain evidence="2">CBS 123094</strain>
    </source>
</reference>
<feature type="region of interest" description="Disordered" evidence="1">
    <location>
        <begin position="239"/>
        <end position="271"/>
    </location>
</feature>
<dbReference type="OrthoDB" id="10029320at2759"/>
<protein>
    <submittedName>
        <fullName evidence="2">Uncharacterized protein</fullName>
    </submittedName>
</protein>
<dbReference type="EMBL" id="ML977648">
    <property type="protein sequence ID" value="KAF1994965.1"/>
    <property type="molecule type" value="Genomic_DNA"/>
</dbReference>
<name>A0A6A5W768_9PLEO</name>
<gene>
    <name evidence="2" type="ORF">P154DRAFT_581290</name>
</gene>
<dbReference type="GO" id="GO:0020037">
    <property type="term" value="F:heme binding"/>
    <property type="evidence" value="ECO:0007669"/>
    <property type="project" value="InterPro"/>
</dbReference>
<proteinExistence type="predicted"/>
<dbReference type="Gene3D" id="1.10.630.10">
    <property type="entry name" value="Cytochrome P450"/>
    <property type="match status" value="1"/>
</dbReference>
<feature type="compositionally biased region" description="Basic and acidic residues" evidence="1">
    <location>
        <begin position="247"/>
        <end position="271"/>
    </location>
</feature>
<accession>A0A6A5W768</accession>
<organism evidence="2 3">
    <name type="scientific">Amniculicola lignicola CBS 123094</name>
    <dbReference type="NCBI Taxonomy" id="1392246"/>
    <lineage>
        <taxon>Eukaryota</taxon>
        <taxon>Fungi</taxon>
        <taxon>Dikarya</taxon>
        <taxon>Ascomycota</taxon>
        <taxon>Pezizomycotina</taxon>
        <taxon>Dothideomycetes</taxon>
        <taxon>Pleosporomycetidae</taxon>
        <taxon>Pleosporales</taxon>
        <taxon>Amniculicolaceae</taxon>
        <taxon>Amniculicola</taxon>
    </lineage>
</organism>
<dbReference type="Proteomes" id="UP000799779">
    <property type="component" value="Unassembled WGS sequence"/>
</dbReference>
<dbReference type="GO" id="GO:0016705">
    <property type="term" value="F:oxidoreductase activity, acting on paired donors, with incorporation or reduction of molecular oxygen"/>
    <property type="evidence" value="ECO:0007669"/>
    <property type="project" value="InterPro"/>
</dbReference>
<evidence type="ECO:0000256" key="1">
    <source>
        <dbReference type="SAM" id="MobiDB-lite"/>
    </source>
</evidence>